<gene>
    <name evidence="1" type="ORF">BU26DRAFT_601397</name>
</gene>
<organism evidence="1 2">
    <name type="scientific">Trematosphaeria pertusa</name>
    <dbReference type="NCBI Taxonomy" id="390896"/>
    <lineage>
        <taxon>Eukaryota</taxon>
        <taxon>Fungi</taxon>
        <taxon>Dikarya</taxon>
        <taxon>Ascomycota</taxon>
        <taxon>Pezizomycotina</taxon>
        <taxon>Dothideomycetes</taxon>
        <taxon>Pleosporomycetidae</taxon>
        <taxon>Pleosporales</taxon>
        <taxon>Massarineae</taxon>
        <taxon>Trematosphaeriaceae</taxon>
        <taxon>Trematosphaeria</taxon>
    </lineage>
</organism>
<sequence>MAQSSPVPVSKDRRCWRCILLNRTCDRMPMCRGCLDLGNDGLKILPCKRGQIATHFEEAFSNYIEIADGVWLFSTGKYHWKLTVNYFQLGHETAVKHAIVDLPWHVKAESSARRAPYDFARQFNDVPSKWPVAYAALSEDIILKASCHLCSHTPTHPEPGARPWETEASSILPALRALVRVHAVSQFSDHFPLGWLIDDDFAHVQYHVLAAELIETPNRTSHLEPEILLERMDEGFRPPDNTEFVRVHDSLPQLLATAVELARTDLLKGDPTRWPAVWFTLCLLWLIDFNLEDAPGFTDTLLTAQNTLRGAIESLAQLYLHCCGDLHPLNEEGVDRELFKLICGAEDVNTSTTLERFLEFNDIWVESRLSDEHTDSVRNFIRHLDNFATGWVRS</sequence>
<dbReference type="EMBL" id="ML987191">
    <property type="protein sequence ID" value="KAF2253230.1"/>
    <property type="molecule type" value="Genomic_DNA"/>
</dbReference>
<evidence type="ECO:0000313" key="2">
    <source>
        <dbReference type="Proteomes" id="UP000800094"/>
    </source>
</evidence>
<dbReference type="AlphaFoldDB" id="A0A6A6IUF7"/>
<dbReference type="Proteomes" id="UP000800094">
    <property type="component" value="Unassembled WGS sequence"/>
</dbReference>
<name>A0A6A6IUF7_9PLEO</name>
<accession>A0A6A6IUF7</accession>
<keyword evidence="2" id="KW-1185">Reference proteome</keyword>
<evidence type="ECO:0000313" key="1">
    <source>
        <dbReference type="EMBL" id="KAF2253230.1"/>
    </source>
</evidence>
<reference evidence="1" key="1">
    <citation type="journal article" date="2020" name="Stud. Mycol.">
        <title>101 Dothideomycetes genomes: a test case for predicting lifestyles and emergence of pathogens.</title>
        <authorList>
            <person name="Haridas S."/>
            <person name="Albert R."/>
            <person name="Binder M."/>
            <person name="Bloem J."/>
            <person name="Labutti K."/>
            <person name="Salamov A."/>
            <person name="Andreopoulos B."/>
            <person name="Baker S."/>
            <person name="Barry K."/>
            <person name="Bills G."/>
            <person name="Bluhm B."/>
            <person name="Cannon C."/>
            <person name="Castanera R."/>
            <person name="Culley D."/>
            <person name="Daum C."/>
            <person name="Ezra D."/>
            <person name="Gonzalez J."/>
            <person name="Henrissat B."/>
            <person name="Kuo A."/>
            <person name="Liang C."/>
            <person name="Lipzen A."/>
            <person name="Lutzoni F."/>
            <person name="Magnuson J."/>
            <person name="Mondo S."/>
            <person name="Nolan M."/>
            <person name="Ohm R."/>
            <person name="Pangilinan J."/>
            <person name="Park H.-J."/>
            <person name="Ramirez L."/>
            <person name="Alfaro M."/>
            <person name="Sun H."/>
            <person name="Tritt A."/>
            <person name="Yoshinaga Y."/>
            <person name="Zwiers L.-H."/>
            <person name="Turgeon B."/>
            <person name="Goodwin S."/>
            <person name="Spatafora J."/>
            <person name="Crous P."/>
            <person name="Grigoriev I."/>
        </authorList>
    </citation>
    <scope>NUCLEOTIDE SEQUENCE</scope>
    <source>
        <strain evidence="1">CBS 122368</strain>
    </source>
</reference>
<dbReference type="OrthoDB" id="3795311at2759"/>
<proteinExistence type="predicted"/>
<dbReference type="GeneID" id="54588590"/>
<protein>
    <submittedName>
        <fullName evidence="1">Uncharacterized protein</fullName>
    </submittedName>
</protein>
<dbReference type="RefSeq" id="XP_033688234.1">
    <property type="nucleotide sequence ID" value="XM_033835260.1"/>
</dbReference>